<name>A0A1I7Z5N7_9BILA</name>
<sequence>MEQKLRRLLDIISPFDCPCSYHGIKMHLERSIFGWPMDIWHANVRGTDVFLSICIRKGQSPVIILESKSFIKEADDEEFYPLFDQCKAAFPSVYDEPLFLSAYGAPLHAFNSYIASQETKFSKNENFVHQFYMNPEQQEKVMELSSLSEGLPEGYHFDQVDLEKDAEVITNTWPHSGPAELLQTKLKLQYGPYALVRLEDEAVAFEISSPFGSQNHLFVFEAHRRKGLGRAVERKLSKGCIQAGNIPFKYVEISKEAVLEWSNKDPLWTRKDDEHGNPIVTVFTSYNVIDE</sequence>
<evidence type="ECO:0000313" key="2">
    <source>
        <dbReference type="WBParaSite" id="L893_g23014.t1"/>
    </source>
</evidence>
<dbReference type="InterPro" id="IPR016181">
    <property type="entry name" value="Acyl_CoA_acyltransferase"/>
</dbReference>
<reference evidence="2" key="1">
    <citation type="submission" date="2016-11" db="UniProtKB">
        <authorList>
            <consortium name="WormBaseParasite"/>
        </authorList>
    </citation>
    <scope>IDENTIFICATION</scope>
</reference>
<organism evidence="1 2">
    <name type="scientific">Steinernema glaseri</name>
    <dbReference type="NCBI Taxonomy" id="37863"/>
    <lineage>
        <taxon>Eukaryota</taxon>
        <taxon>Metazoa</taxon>
        <taxon>Ecdysozoa</taxon>
        <taxon>Nematoda</taxon>
        <taxon>Chromadorea</taxon>
        <taxon>Rhabditida</taxon>
        <taxon>Tylenchina</taxon>
        <taxon>Panagrolaimomorpha</taxon>
        <taxon>Strongyloidoidea</taxon>
        <taxon>Steinernematidae</taxon>
        <taxon>Steinernema</taxon>
    </lineage>
</organism>
<dbReference type="Gene3D" id="3.40.630.30">
    <property type="match status" value="1"/>
</dbReference>
<evidence type="ECO:0000313" key="1">
    <source>
        <dbReference type="Proteomes" id="UP000095287"/>
    </source>
</evidence>
<proteinExistence type="predicted"/>
<dbReference type="Proteomes" id="UP000095287">
    <property type="component" value="Unplaced"/>
</dbReference>
<protein>
    <submittedName>
        <fullName evidence="2">Glycine N-acyltransferase-like protein</fullName>
    </submittedName>
</protein>
<dbReference type="PANTHER" id="PTHR20958">
    <property type="entry name" value="GLYCINE N-ACYLTRANSFERASE-LIKE PROTEIN"/>
    <property type="match status" value="1"/>
</dbReference>
<dbReference type="AlphaFoldDB" id="A0A1I7Z5N7"/>
<dbReference type="InterPro" id="IPR053225">
    <property type="entry name" value="Acyl-CoA_N-acyltransferase"/>
</dbReference>
<accession>A0A1I7Z5N7</accession>
<dbReference type="PANTHER" id="PTHR20958:SF6">
    <property type="entry name" value="GLYCINE N-ACYLTRANSFERASE-LIKE PROTEIN"/>
    <property type="match status" value="1"/>
</dbReference>
<dbReference type="SUPFAM" id="SSF55729">
    <property type="entry name" value="Acyl-CoA N-acyltransferases (Nat)"/>
    <property type="match status" value="1"/>
</dbReference>
<dbReference type="WBParaSite" id="L893_g23014.t1">
    <property type="protein sequence ID" value="L893_g23014.t1"/>
    <property type="gene ID" value="L893_g23014"/>
</dbReference>
<keyword evidence="1" id="KW-1185">Reference proteome</keyword>